<feature type="signal peptide" evidence="9">
    <location>
        <begin position="1"/>
        <end position="23"/>
    </location>
</feature>
<dbReference type="GeneID" id="107427502"/>
<evidence type="ECO:0000256" key="5">
    <source>
        <dbReference type="ARBA" id="ARBA00022801"/>
    </source>
</evidence>
<comment type="similarity">
    <text evidence="2 8">Belongs to the glycosyl hydrolase 35 family.</text>
</comment>
<dbReference type="Pfam" id="PF02140">
    <property type="entry name" value="SUEL_Lectin"/>
    <property type="match status" value="1"/>
</dbReference>
<dbReference type="InterPro" id="IPR031330">
    <property type="entry name" value="Gly_Hdrlase_35_cat"/>
</dbReference>
<evidence type="ECO:0000256" key="7">
    <source>
        <dbReference type="RuleBase" id="RU000675"/>
    </source>
</evidence>
<dbReference type="PROSITE" id="PS50228">
    <property type="entry name" value="SUEL_LECTIN"/>
    <property type="match status" value="1"/>
</dbReference>
<dbReference type="InterPro" id="IPR000922">
    <property type="entry name" value="Lectin_gal-bd_dom"/>
</dbReference>
<keyword evidence="4 9" id="KW-0732">Signal</keyword>
<feature type="domain" description="SUEL-type lectin" evidence="10">
    <location>
        <begin position="744"/>
        <end position="832"/>
    </location>
</feature>
<dbReference type="InterPro" id="IPR041392">
    <property type="entry name" value="GHD"/>
</dbReference>
<dbReference type="EC" id="3.2.1.23" evidence="3 7"/>
<evidence type="ECO:0000256" key="9">
    <source>
        <dbReference type="SAM" id="SignalP"/>
    </source>
</evidence>
<dbReference type="InterPro" id="IPR019801">
    <property type="entry name" value="Glyco_hydro_35_CS"/>
</dbReference>
<dbReference type="Gene3D" id="2.60.120.740">
    <property type="match status" value="1"/>
</dbReference>
<evidence type="ECO:0000256" key="6">
    <source>
        <dbReference type="ARBA" id="ARBA00023295"/>
    </source>
</evidence>
<accession>A0ABM3IVL7</accession>
<dbReference type="SUPFAM" id="SSF49785">
    <property type="entry name" value="Galactose-binding domain-like"/>
    <property type="match status" value="2"/>
</dbReference>
<gene>
    <name evidence="12" type="primary">LOC107427502</name>
</gene>
<keyword evidence="11" id="KW-1185">Reference proteome</keyword>
<evidence type="ECO:0000256" key="3">
    <source>
        <dbReference type="ARBA" id="ARBA00012756"/>
    </source>
</evidence>
<reference evidence="12" key="1">
    <citation type="submission" date="2025-08" db="UniProtKB">
        <authorList>
            <consortium name="RefSeq"/>
        </authorList>
    </citation>
    <scope>IDENTIFICATION</scope>
    <source>
        <tissue evidence="12">Seedling</tissue>
    </source>
</reference>
<feature type="chain" id="PRO_5046925901" description="Beta-galactosidase" evidence="9">
    <location>
        <begin position="24"/>
        <end position="834"/>
    </location>
</feature>
<dbReference type="Gene3D" id="3.20.20.80">
    <property type="entry name" value="Glycosidases"/>
    <property type="match status" value="1"/>
</dbReference>
<keyword evidence="5 7" id="KW-0378">Hydrolase</keyword>
<dbReference type="PRINTS" id="PR00742">
    <property type="entry name" value="GLHYDRLASE35"/>
</dbReference>
<dbReference type="InterPro" id="IPR008979">
    <property type="entry name" value="Galactose-bd-like_sf"/>
</dbReference>
<dbReference type="InterPro" id="IPR017853">
    <property type="entry name" value="GH"/>
</dbReference>
<dbReference type="Pfam" id="PF01301">
    <property type="entry name" value="Glyco_hydro_35"/>
    <property type="match status" value="1"/>
</dbReference>
<dbReference type="PROSITE" id="PS01182">
    <property type="entry name" value="GLYCOSYL_HYDROL_F35"/>
    <property type="match status" value="1"/>
</dbReference>
<keyword evidence="6 7" id="KW-0326">Glycosidase</keyword>
<proteinExistence type="inferred from homology"/>
<name>A0ABM3IVL7_ZIZJJ</name>
<dbReference type="SUPFAM" id="SSF51445">
    <property type="entry name" value="(Trans)glycosidases"/>
    <property type="match status" value="1"/>
</dbReference>
<evidence type="ECO:0000256" key="2">
    <source>
        <dbReference type="ARBA" id="ARBA00009809"/>
    </source>
</evidence>
<dbReference type="Gene3D" id="2.60.120.260">
    <property type="entry name" value="Galactose-binding domain-like"/>
    <property type="match status" value="2"/>
</dbReference>
<evidence type="ECO:0000259" key="10">
    <source>
        <dbReference type="PROSITE" id="PS50228"/>
    </source>
</evidence>
<dbReference type="Pfam" id="PF21467">
    <property type="entry name" value="BetaGal_gal-bd"/>
    <property type="match status" value="1"/>
</dbReference>
<dbReference type="InterPro" id="IPR043159">
    <property type="entry name" value="Lectin_gal-bd_sf"/>
</dbReference>
<dbReference type="Proteomes" id="UP001652623">
    <property type="component" value="Chromosome 9"/>
</dbReference>
<evidence type="ECO:0000256" key="4">
    <source>
        <dbReference type="ARBA" id="ARBA00022729"/>
    </source>
</evidence>
<dbReference type="RefSeq" id="XP_048336273.1">
    <property type="nucleotide sequence ID" value="XM_048480316.2"/>
</dbReference>
<comment type="catalytic activity">
    <reaction evidence="1 7">
        <text>Hydrolysis of terminal non-reducing beta-D-galactose residues in beta-D-galactosides.</text>
        <dbReference type="EC" id="3.2.1.23"/>
    </reaction>
</comment>
<dbReference type="PANTHER" id="PTHR23421">
    <property type="entry name" value="BETA-GALACTOSIDASE RELATED"/>
    <property type="match status" value="1"/>
</dbReference>
<evidence type="ECO:0000256" key="1">
    <source>
        <dbReference type="ARBA" id="ARBA00001412"/>
    </source>
</evidence>
<dbReference type="CDD" id="cd22842">
    <property type="entry name" value="Gal_Rha_Lectin_BGal"/>
    <property type="match status" value="1"/>
</dbReference>
<protein>
    <recommendedName>
        <fullName evidence="3 7">Beta-galactosidase</fullName>
        <ecNumber evidence="3 7">3.2.1.23</ecNumber>
    </recommendedName>
</protein>
<evidence type="ECO:0000313" key="12">
    <source>
        <dbReference type="RefSeq" id="XP_048336273.1"/>
    </source>
</evidence>
<dbReference type="InterPro" id="IPR048913">
    <property type="entry name" value="BetaGal_gal-bd"/>
</dbReference>
<evidence type="ECO:0000313" key="11">
    <source>
        <dbReference type="Proteomes" id="UP001652623"/>
    </source>
</evidence>
<dbReference type="InterPro" id="IPR001944">
    <property type="entry name" value="Glycoside_Hdrlase_35"/>
</dbReference>
<dbReference type="Pfam" id="PF17834">
    <property type="entry name" value="GHD"/>
    <property type="match status" value="1"/>
</dbReference>
<evidence type="ECO:0000256" key="8">
    <source>
        <dbReference type="RuleBase" id="RU003679"/>
    </source>
</evidence>
<sequence length="834" mass="93611">MGLPTRLKLLITLFSLFVCSALGHGGGGGTAEQLKGVIYDGRSLIINGKRELLFSGSIHYPRSTPEMWPDIISKAKHGGLNVIQTYVFWNVHEPVQGQFNFEGNYDLVKFIKLIGDNGMFVTLRVGPFIQAEWNHGGLPYWLREVPNIIYRSDNAPFKYHMKKYVKMIIDKMKEEKLFASQGGPIILAQIENEYNHIQLAYRELGTKYVQWAANMAVGLKTGVPWIMCKQKDAPDPVINTCNGRQCGDTFIGPNKPYKPSIWTENWTAQYRVFGDPPSQRAAEDIAFSIARFFSKNGTLANYYMYHGGTNFGRTSAVFTTTRYYDEAPLDEYGLQRDPKWSHLRDLHKALNLCKKALLWGNSGVQRLGKDTEVRIYEKPGSNLCAAFLTNNHSRIAQTLSFRGQEYYLPPHSISILPDCKTVVYNTQTIVSQHNSRNFVTSSNDLKWKMSQEPILTVQQAPVSNKIPNELYSLLKDTTDYGWYTTSIDLGTRDLPMRPDILPVLRVSSLGHAMHAFVNGEYVGSAHGSHDEKSFLFQQAVKLKPGTNQIALLCMTIGLPDSGAYMEHRYAGPKAVMILGLNTGTIDLTQNGWGHQVGLTGEKNQVYTEEGSKKITWSESKGEAPALTWFKARFKTPAGNDPVAIRMTGMGKGMMWINGKCIGRYWMSYLSPLGKPSQSEYHIPRSYLQESENLLVVLEEEKADPKNIEILTVNRDTICSYITEYYPAHVKSWAREKSKIRPVVDMVQPAAHLKCPNHKKIVAVEFASFGDPLGTCGNFILGKCNAASSKEIVEQQCLGKPSCDVPMKREIFDKNNDGCPDIQKTLAIQVKCAAQ</sequence>
<organism evidence="11 12">
    <name type="scientific">Ziziphus jujuba</name>
    <name type="common">Chinese jujube</name>
    <name type="synonym">Ziziphus sativa</name>
    <dbReference type="NCBI Taxonomy" id="326968"/>
    <lineage>
        <taxon>Eukaryota</taxon>
        <taxon>Viridiplantae</taxon>
        <taxon>Streptophyta</taxon>
        <taxon>Embryophyta</taxon>
        <taxon>Tracheophyta</taxon>
        <taxon>Spermatophyta</taxon>
        <taxon>Magnoliopsida</taxon>
        <taxon>eudicotyledons</taxon>
        <taxon>Gunneridae</taxon>
        <taxon>Pentapetalae</taxon>
        <taxon>rosids</taxon>
        <taxon>fabids</taxon>
        <taxon>Rosales</taxon>
        <taxon>Rhamnaceae</taxon>
        <taxon>Paliureae</taxon>
        <taxon>Ziziphus</taxon>
    </lineage>
</organism>